<dbReference type="AlphaFoldDB" id="A0AAF0CG33"/>
<name>A0AAF0CG33_9PROT</name>
<evidence type="ECO:0000313" key="5">
    <source>
        <dbReference type="EMBL" id="WDI30267.1"/>
    </source>
</evidence>
<feature type="domain" description="Type I restriction modification DNA specificity" evidence="4">
    <location>
        <begin position="20"/>
        <end position="194"/>
    </location>
</feature>
<dbReference type="GO" id="GO:0016787">
    <property type="term" value="F:hydrolase activity"/>
    <property type="evidence" value="ECO:0007669"/>
    <property type="project" value="UniProtKB-KW"/>
</dbReference>
<evidence type="ECO:0000256" key="3">
    <source>
        <dbReference type="ARBA" id="ARBA00023125"/>
    </source>
</evidence>
<dbReference type="SUPFAM" id="SSF116734">
    <property type="entry name" value="DNA methylase specificity domain"/>
    <property type="match status" value="2"/>
</dbReference>
<dbReference type="InterPro" id="IPR000055">
    <property type="entry name" value="Restrct_endonuc_typeI_TRD"/>
</dbReference>
<gene>
    <name evidence="5" type="ORF">PUV54_09880</name>
</gene>
<dbReference type="InterPro" id="IPR052021">
    <property type="entry name" value="Type-I_RS_S_subunit"/>
</dbReference>
<dbReference type="Proteomes" id="UP001214043">
    <property type="component" value="Chromosome"/>
</dbReference>
<keyword evidence="5" id="KW-0378">Hydrolase</keyword>
<dbReference type="GO" id="GO:0004519">
    <property type="term" value="F:endonuclease activity"/>
    <property type="evidence" value="ECO:0007669"/>
    <property type="project" value="UniProtKB-KW"/>
</dbReference>
<keyword evidence="5" id="KW-0540">Nuclease</keyword>
<dbReference type="GO" id="GO:0009307">
    <property type="term" value="P:DNA restriction-modification system"/>
    <property type="evidence" value="ECO:0007669"/>
    <property type="project" value="UniProtKB-KW"/>
</dbReference>
<dbReference type="CDD" id="cd17517">
    <property type="entry name" value="RMtype1_S_EcoKI_StySPI-TRD2-CR2_like"/>
    <property type="match status" value="1"/>
</dbReference>
<accession>A0AAF0CG33</accession>
<keyword evidence="3" id="KW-0238">DNA-binding</keyword>
<dbReference type="Pfam" id="PF01420">
    <property type="entry name" value="Methylase_S"/>
    <property type="match status" value="2"/>
</dbReference>
<protein>
    <submittedName>
        <fullName evidence="5">Restriction endonuclease subunit S</fullName>
        <ecNumber evidence="5">3.1.21.-</ecNumber>
    </submittedName>
</protein>
<feature type="domain" description="Type I restriction modification DNA specificity" evidence="4">
    <location>
        <begin position="229"/>
        <end position="376"/>
    </location>
</feature>
<organism evidence="5 6">
    <name type="scientific">Hyphococcus flavus</name>
    <dbReference type="NCBI Taxonomy" id="1866326"/>
    <lineage>
        <taxon>Bacteria</taxon>
        <taxon>Pseudomonadati</taxon>
        <taxon>Pseudomonadota</taxon>
        <taxon>Alphaproteobacteria</taxon>
        <taxon>Parvularculales</taxon>
        <taxon>Parvularculaceae</taxon>
        <taxon>Hyphococcus</taxon>
    </lineage>
</organism>
<evidence type="ECO:0000256" key="2">
    <source>
        <dbReference type="ARBA" id="ARBA00022747"/>
    </source>
</evidence>
<dbReference type="PANTHER" id="PTHR30408">
    <property type="entry name" value="TYPE-1 RESTRICTION ENZYME ECOKI SPECIFICITY PROTEIN"/>
    <property type="match status" value="1"/>
</dbReference>
<proteinExistence type="inferred from homology"/>
<keyword evidence="2" id="KW-0680">Restriction system</keyword>
<evidence type="ECO:0000256" key="1">
    <source>
        <dbReference type="ARBA" id="ARBA00010923"/>
    </source>
</evidence>
<dbReference type="Gene3D" id="3.90.220.20">
    <property type="entry name" value="DNA methylase specificity domains"/>
    <property type="match status" value="2"/>
</dbReference>
<dbReference type="EMBL" id="CP118166">
    <property type="protein sequence ID" value="WDI30267.1"/>
    <property type="molecule type" value="Genomic_DNA"/>
</dbReference>
<dbReference type="RefSeq" id="WP_274492063.1">
    <property type="nucleotide sequence ID" value="NZ_CP118166.1"/>
</dbReference>
<sequence length="392" mass="43709">MAAKAIEKRIPKLRFPEFDEEWSARPLKSFGELKNGHNAEKGDYGTGTPFINLMDIFGIEFLDTVSNLGLVKTSSKDLHTYNIEYGDVLFVRSSVKRKGVGQACVVMTDKSGIVFSGFIIRYRPKPATLDAKFSGYVFNSETVRKKILSLATSSANTNINQESLGELAPFVPELPEQKKIASFLGAVDDKLRALRKKRDLLADYKRGVMQQIFSQEIRFTRDDGSSFPDWEEKKLANLLTVQYGKDHKELPKGDIPVLGTGGIIRHVNQSLHDGPSVLIGRKGTIDQPRFVTSPFWTVDTLFYSNISRGYVPYFVYLVVKAVNWLRFNEATGVPSLSASAIHGVNVLVPPSNDEQQKIADFLSTIDAKIEAVADQIAAMESFKKGLLQQMFV</sequence>
<dbReference type="KEGG" id="hfl:PUV54_09880"/>
<dbReference type="InterPro" id="IPR044946">
    <property type="entry name" value="Restrct_endonuc_typeI_TRD_sf"/>
</dbReference>
<dbReference type="PANTHER" id="PTHR30408:SF12">
    <property type="entry name" value="TYPE I RESTRICTION ENZYME MJAVIII SPECIFICITY SUBUNIT"/>
    <property type="match status" value="1"/>
</dbReference>
<evidence type="ECO:0000259" key="4">
    <source>
        <dbReference type="Pfam" id="PF01420"/>
    </source>
</evidence>
<reference evidence="5" key="1">
    <citation type="submission" date="2023-02" db="EMBL/GenBank/DDBJ databases">
        <title>Genome sequence of Hyphococcus flavus.</title>
        <authorList>
            <person name="Rong J.-C."/>
            <person name="Zhao Q."/>
            <person name="Yi M."/>
            <person name="Wu J.-Y."/>
        </authorList>
    </citation>
    <scope>NUCLEOTIDE SEQUENCE</scope>
    <source>
        <strain evidence="5">MCCC 1K03223</strain>
    </source>
</reference>
<evidence type="ECO:0000313" key="6">
    <source>
        <dbReference type="Proteomes" id="UP001214043"/>
    </source>
</evidence>
<comment type="similarity">
    <text evidence="1">Belongs to the type-I restriction system S methylase family.</text>
</comment>
<keyword evidence="5" id="KW-0255">Endonuclease</keyword>
<dbReference type="GO" id="GO:0003677">
    <property type="term" value="F:DNA binding"/>
    <property type="evidence" value="ECO:0007669"/>
    <property type="project" value="UniProtKB-KW"/>
</dbReference>
<dbReference type="Gene3D" id="1.10.287.1120">
    <property type="entry name" value="Bipartite methylase S protein"/>
    <property type="match status" value="1"/>
</dbReference>
<keyword evidence="6" id="KW-1185">Reference proteome</keyword>
<dbReference type="CDD" id="cd17288">
    <property type="entry name" value="RMtype1_S_LlaAI06ORF1089P_TRD1-CR1_like"/>
    <property type="match status" value="1"/>
</dbReference>
<dbReference type="EC" id="3.1.21.-" evidence="5"/>
<dbReference type="REBASE" id="693545">
    <property type="entry name" value="S.Hfl3223ORF9875P"/>
</dbReference>